<feature type="domain" description="TonB-dependent receptor-like beta-barrel" evidence="11">
    <location>
        <begin position="369"/>
        <end position="855"/>
    </location>
</feature>
<dbReference type="Pfam" id="PF07715">
    <property type="entry name" value="Plug"/>
    <property type="match status" value="1"/>
</dbReference>
<evidence type="ECO:0000259" key="11">
    <source>
        <dbReference type="Pfam" id="PF00593"/>
    </source>
</evidence>
<keyword evidence="4 8" id="KW-0812">Transmembrane</keyword>
<gene>
    <name evidence="13" type="ORF">H9J30_05430</name>
</gene>
<keyword evidence="2 8" id="KW-0813">Transport</keyword>
<evidence type="ECO:0000256" key="7">
    <source>
        <dbReference type="ARBA" id="ARBA00023237"/>
    </source>
</evidence>
<feature type="chain" id="PRO_5046740964" evidence="10">
    <location>
        <begin position="30"/>
        <end position="891"/>
    </location>
</feature>
<dbReference type="InterPro" id="IPR039426">
    <property type="entry name" value="TonB-dep_rcpt-like"/>
</dbReference>
<dbReference type="CDD" id="cd01347">
    <property type="entry name" value="ligand_gated_channel"/>
    <property type="match status" value="1"/>
</dbReference>
<comment type="subcellular location">
    <subcellularLocation>
        <location evidence="1 8">Cell outer membrane</location>
        <topology evidence="1 8">Multi-pass membrane protein</topology>
    </subcellularLocation>
</comment>
<feature type="signal peptide" evidence="10">
    <location>
        <begin position="1"/>
        <end position="29"/>
    </location>
</feature>
<dbReference type="Gene3D" id="2.170.130.10">
    <property type="entry name" value="TonB-dependent receptor, plug domain"/>
    <property type="match status" value="1"/>
</dbReference>
<sequence>MTTQTTVARAVRFSLLALVSTSIAPIAMAAEQGAVDADKVERIAVTGSRIQRTDMETSSPVTVISRAEIDASGTATVSDFVRNLSQNSFGSFREASGFGSGQSSQSTVSMRGLGSQRTLVLIDGRRMGSSVAFGGGTQNLNVVPMAAIERIEVLRDGASAVYGSDAVAGVINIITKKEFEGVEFDADLGATQHGGAEKSNARFTFGVNGEKTNMVASVEYYNRAALYDADRDYSDTLYSAHGWPGTGSYVDKTKPILDADGKPTGKYQTVSFADERCGEGNSLVTGPDGNQTCSYNAAAESATMAAQERFSTFVKVDHELTEDINWTNRLMMSRVWTEGQYAAAPNSYAPKLRWTKENSDIYLATVNKYGNDYLKSQLKYDTEGNLIGGDTINLRMRTTPLGPRVTNVEDTDINFLTSLEGHSDILGGTAWNLGAQWIRSDVTTIQTGLANANMIQEFLDNGKLDYFAAGTGYVEGSNELQLQEAAHTGIFTGRVQTYGIDGGASFDLFELPAGTVPLAIGFEFMRTEYDKTNDAGSNLGNIIGTSGGDNIQGKSREVLSFSAETMFPIIDGLDLELSARFDDYSDFGSTFNPKVGLSYRPVDSLLVRASYGTGFRAPTFDDLYATASETYLWAKDWTQCPGNPNGCVQEQFKAQYQGNDDLEPEESTSLSLGLVWNVTDALDFEISYYDIQIDNVISTMSTQDVINQERDGFDMSNVLFRDPVTGKIDYVVLQKMNLGELKTSGIDFNIRYLLETSMGDFRFGAETNYVLSWESKDGPYSELEDIVGDVGQPQFRANLSTTWTQGEWEASLFARYTDSQEDEDYGKTPSQWLLDAQAGYNLPWNAKVNVGIRNLLDEEPAMNENLGFPGYDTYLYDPIGREYYVRYNQKF</sequence>
<dbReference type="PANTHER" id="PTHR47234:SF2">
    <property type="entry name" value="TONB-DEPENDENT RECEPTOR"/>
    <property type="match status" value="1"/>
</dbReference>
<keyword evidence="6 8" id="KW-0472">Membrane</keyword>
<evidence type="ECO:0000256" key="9">
    <source>
        <dbReference type="RuleBase" id="RU003357"/>
    </source>
</evidence>
<name>A0ABS9QSP7_9GAMM</name>
<dbReference type="PANTHER" id="PTHR47234">
    <property type="match status" value="1"/>
</dbReference>
<keyword evidence="10" id="KW-0732">Signal</keyword>
<dbReference type="SUPFAM" id="SSF56935">
    <property type="entry name" value="Porins"/>
    <property type="match status" value="1"/>
</dbReference>
<evidence type="ECO:0000256" key="5">
    <source>
        <dbReference type="ARBA" id="ARBA00023077"/>
    </source>
</evidence>
<evidence type="ECO:0000256" key="6">
    <source>
        <dbReference type="ARBA" id="ARBA00023136"/>
    </source>
</evidence>
<reference evidence="13 14" key="1">
    <citation type="submission" date="2020-08" db="EMBL/GenBank/DDBJ databases">
        <title>Whole genome sequence of Shewanella sp strain PS-2.</title>
        <authorList>
            <person name="Das S.K."/>
        </authorList>
    </citation>
    <scope>NUCLEOTIDE SEQUENCE [LARGE SCALE GENOMIC DNA]</scope>
    <source>
        <strain evidence="13 14">PS-2</strain>
    </source>
</reference>
<evidence type="ECO:0000256" key="8">
    <source>
        <dbReference type="PROSITE-ProRule" id="PRU01360"/>
    </source>
</evidence>
<evidence type="ECO:0000256" key="3">
    <source>
        <dbReference type="ARBA" id="ARBA00022452"/>
    </source>
</evidence>
<accession>A0ABS9QSP7</accession>
<keyword evidence="5 9" id="KW-0798">TonB box</keyword>
<evidence type="ECO:0000256" key="1">
    <source>
        <dbReference type="ARBA" id="ARBA00004571"/>
    </source>
</evidence>
<comment type="caution">
    <text evidence="13">The sequence shown here is derived from an EMBL/GenBank/DDBJ whole genome shotgun (WGS) entry which is preliminary data.</text>
</comment>
<evidence type="ECO:0000256" key="10">
    <source>
        <dbReference type="SAM" id="SignalP"/>
    </source>
</evidence>
<dbReference type="Pfam" id="PF00593">
    <property type="entry name" value="TonB_dep_Rec_b-barrel"/>
    <property type="match status" value="1"/>
</dbReference>
<dbReference type="InterPro" id="IPR000531">
    <property type="entry name" value="Beta-barrel_TonB"/>
</dbReference>
<evidence type="ECO:0000256" key="4">
    <source>
        <dbReference type="ARBA" id="ARBA00022692"/>
    </source>
</evidence>
<dbReference type="PROSITE" id="PS52016">
    <property type="entry name" value="TONB_DEPENDENT_REC_3"/>
    <property type="match status" value="1"/>
</dbReference>
<evidence type="ECO:0000313" key="14">
    <source>
        <dbReference type="Proteomes" id="UP000829384"/>
    </source>
</evidence>
<proteinExistence type="inferred from homology"/>
<dbReference type="InterPro" id="IPR037066">
    <property type="entry name" value="Plug_dom_sf"/>
</dbReference>
<protein>
    <submittedName>
        <fullName evidence="13">TonB-dependent receptor</fullName>
    </submittedName>
</protein>
<evidence type="ECO:0000259" key="12">
    <source>
        <dbReference type="Pfam" id="PF07715"/>
    </source>
</evidence>
<keyword evidence="13" id="KW-0675">Receptor</keyword>
<feature type="domain" description="TonB-dependent receptor plug" evidence="12">
    <location>
        <begin position="55"/>
        <end position="170"/>
    </location>
</feature>
<dbReference type="InterPro" id="IPR012910">
    <property type="entry name" value="Plug_dom"/>
</dbReference>
<dbReference type="Proteomes" id="UP000829384">
    <property type="component" value="Unassembled WGS sequence"/>
</dbReference>
<dbReference type="Gene3D" id="2.40.170.20">
    <property type="entry name" value="TonB-dependent receptor, beta-barrel domain"/>
    <property type="match status" value="1"/>
</dbReference>
<keyword evidence="3 8" id="KW-1134">Transmembrane beta strand</keyword>
<evidence type="ECO:0000313" key="13">
    <source>
        <dbReference type="EMBL" id="MCG9963369.1"/>
    </source>
</evidence>
<evidence type="ECO:0000256" key="2">
    <source>
        <dbReference type="ARBA" id="ARBA00022448"/>
    </source>
</evidence>
<organism evidence="13 14">
    <name type="scientific">Shewanella cutis</name>
    <dbReference type="NCBI Taxonomy" id="2766780"/>
    <lineage>
        <taxon>Bacteria</taxon>
        <taxon>Pseudomonadati</taxon>
        <taxon>Pseudomonadota</taxon>
        <taxon>Gammaproteobacteria</taxon>
        <taxon>Alteromonadales</taxon>
        <taxon>Shewanellaceae</taxon>
        <taxon>Shewanella</taxon>
    </lineage>
</organism>
<dbReference type="InterPro" id="IPR036942">
    <property type="entry name" value="Beta-barrel_TonB_sf"/>
</dbReference>
<keyword evidence="14" id="KW-1185">Reference proteome</keyword>
<dbReference type="EMBL" id="JACSDI010000002">
    <property type="protein sequence ID" value="MCG9963369.1"/>
    <property type="molecule type" value="Genomic_DNA"/>
</dbReference>
<dbReference type="RefSeq" id="WP_240130107.1">
    <property type="nucleotide sequence ID" value="NZ_JACSDI010000002.1"/>
</dbReference>
<comment type="similarity">
    <text evidence="8 9">Belongs to the TonB-dependent receptor family.</text>
</comment>
<keyword evidence="7 8" id="KW-0998">Cell outer membrane</keyword>